<dbReference type="Proteomes" id="UP000002217">
    <property type="component" value="Chromosome"/>
</dbReference>
<dbReference type="eggNOG" id="COG0823">
    <property type="taxonomic scope" value="Bacteria"/>
</dbReference>
<dbReference type="SUPFAM" id="SSF82171">
    <property type="entry name" value="DPP6 N-terminal domain-like"/>
    <property type="match status" value="1"/>
</dbReference>
<dbReference type="InterPro" id="IPR011042">
    <property type="entry name" value="6-blade_b-propeller_TolB-like"/>
</dbReference>
<evidence type="ECO:0000256" key="2">
    <source>
        <dbReference type="SAM" id="Phobius"/>
    </source>
</evidence>
<keyword evidence="2" id="KW-1133">Transmembrane helix</keyword>
<evidence type="ECO:0000313" key="4">
    <source>
        <dbReference type="Proteomes" id="UP000002217"/>
    </source>
</evidence>
<feature type="transmembrane region" description="Helical" evidence="2">
    <location>
        <begin position="92"/>
        <end position="111"/>
    </location>
</feature>
<accession>C8VX56</accession>
<dbReference type="Gene3D" id="2.120.10.30">
    <property type="entry name" value="TolB, C-terminal domain"/>
    <property type="match status" value="2"/>
</dbReference>
<gene>
    <name evidence="3" type="ordered locus">Dtox_1779</name>
</gene>
<dbReference type="STRING" id="485916.Dtox_1779"/>
<dbReference type="EMBL" id="CP001720">
    <property type="protein sequence ID" value="ACV62632.1"/>
    <property type="molecule type" value="Genomic_DNA"/>
</dbReference>
<proteinExistence type="predicted"/>
<reference evidence="3 4" key="1">
    <citation type="journal article" date="2009" name="Stand. Genomic Sci.">
        <title>Complete genome sequence of Desulfotomaculum acetoxidans type strain (5575).</title>
        <authorList>
            <person name="Spring S."/>
            <person name="Lapidus A."/>
            <person name="Schroder M."/>
            <person name="Gleim D."/>
            <person name="Sims D."/>
            <person name="Meincke L."/>
            <person name="Glavina Del Rio T."/>
            <person name="Tice H."/>
            <person name="Copeland A."/>
            <person name="Cheng J.F."/>
            <person name="Lucas S."/>
            <person name="Chen F."/>
            <person name="Nolan M."/>
            <person name="Bruce D."/>
            <person name="Goodwin L."/>
            <person name="Pitluck S."/>
            <person name="Ivanova N."/>
            <person name="Mavromatis K."/>
            <person name="Mikhailova N."/>
            <person name="Pati A."/>
            <person name="Chen A."/>
            <person name="Palaniappan K."/>
            <person name="Land M."/>
            <person name="Hauser L."/>
            <person name="Chang Y.J."/>
            <person name="Jeffries C.D."/>
            <person name="Chain P."/>
            <person name="Saunders E."/>
            <person name="Brettin T."/>
            <person name="Detter J.C."/>
            <person name="Goker M."/>
            <person name="Bristow J."/>
            <person name="Eisen J.A."/>
            <person name="Markowitz V."/>
            <person name="Hugenholtz P."/>
            <person name="Kyrpides N.C."/>
            <person name="Klenk H.P."/>
            <person name="Han C."/>
        </authorList>
    </citation>
    <scope>NUCLEOTIDE SEQUENCE [LARGE SCALE GENOMIC DNA]</scope>
    <source>
        <strain evidence="4">ATCC 49208 / DSM 771 / VKM B-1644</strain>
    </source>
</reference>
<dbReference type="KEGG" id="dae:Dtox_1779"/>
<evidence type="ECO:0000256" key="1">
    <source>
        <dbReference type="SAM" id="MobiDB-lite"/>
    </source>
</evidence>
<keyword evidence="2" id="KW-0812">Transmembrane</keyword>
<evidence type="ECO:0000313" key="3">
    <source>
        <dbReference type="EMBL" id="ACV62632.1"/>
    </source>
</evidence>
<sequence length="464" mass="52574">MRDKEDYKQQSDNVLPMEKWRQEKTTVSGDSVSLLLEHMRMVRQSVPVNDRLKEELRQKMFPKAAESQSVEPGPENIKEQQSESKTGFRKKLKWYGIPAILAILLCIIWFGQAGGYSKLETVGDLQEVARYWSDKEDLQPAVSPDGKKLLLTRSGLLLMLDQDGTQRVLLQPQINEKYTYPSWTSDGNKITLVKKINGQNEEIIQLAATALNSGVSQGSHSEWKNNLESFSRQKPELLYRGKAGEEISNLHWSPVGNNLAFIVRKENQDSVIILDQEKKIHNRGEGSELTWSPDGSALVVERKKDTSQLLIIGPDGQEVTLTKGENPVWGQQGYLVYTDMKSQERILTYMPDGEPQFTVEQKVGEIRSLYLGKNGIVSLKKVQEKKLAEQSNLLININNQGSLTELKWLRDLAENGVKDPRVLMLDDIEKNISQCFGPQGKTLYLTRTEGETVSIMRADLRESL</sequence>
<organism evidence="3 4">
    <name type="scientific">Desulfofarcimen acetoxidans (strain ATCC 49208 / DSM 771 / KCTC 5769 / VKM B-1644 / 5575)</name>
    <name type="common">Desulfotomaculum acetoxidans</name>
    <dbReference type="NCBI Taxonomy" id="485916"/>
    <lineage>
        <taxon>Bacteria</taxon>
        <taxon>Bacillati</taxon>
        <taxon>Bacillota</taxon>
        <taxon>Clostridia</taxon>
        <taxon>Eubacteriales</taxon>
        <taxon>Peptococcaceae</taxon>
        <taxon>Desulfofarcimen</taxon>
    </lineage>
</organism>
<evidence type="ECO:0008006" key="5">
    <source>
        <dbReference type="Google" id="ProtNLM"/>
    </source>
</evidence>
<keyword evidence="4" id="KW-1185">Reference proteome</keyword>
<keyword evidence="2" id="KW-0472">Membrane</keyword>
<dbReference type="OrthoDB" id="2490564at2"/>
<feature type="region of interest" description="Disordered" evidence="1">
    <location>
        <begin position="61"/>
        <end position="83"/>
    </location>
</feature>
<dbReference type="HOGENOM" id="CLU_557512_0_0_9"/>
<feature type="region of interest" description="Disordered" evidence="1">
    <location>
        <begin position="1"/>
        <end position="22"/>
    </location>
</feature>
<dbReference type="AlphaFoldDB" id="C8VX56"/>
<dbReference type="RefSeq" id="WP_015757343.1">
    <property type="nucleotide sequence ID" value="NC_013216.1"/>
</dbReference>
<name>C8VX56_DESAS</name>
<protein>
    <recommendedName>
        <fullName evidence="5">WD40 domain protein beta Propeller</fullName>
    </recommendedName>
</protein>